<name>A0ACB7FKL7_NIBAL</name>
<dbReference type="Proteomes" id="UP000805704">
    <property type="component" value="Chromosome 10"/>
</dbReference>
<gene>
    <name evidence="1" type="ORF">GBF38_017552</name>
</gene>
<keyword evidence="2" id="KW-1185">Reference proteome</keyword>
<evidence type="ECO:0000313" key="1">
    <source>
        <dbReference type="EMBL" id="KAG8014398.1"/>
    </source>
</evidence>
<evidence type="ECO:0000313" key="2">
    <source>
        <dbReference type="Proteomes" id="UP000805704"/>
    </source>
</evidence>
<protein>
    <submittedName>
        <fullName evidence="1">Uncharacterized protein</fullName>
    </submittedName>
</protein>
<comment type="caution">
    <text evidence="1">The sequence shown here is derived from an EMBL/GenBank/DDBJ whole genome shotgun (WGS) entry which is preliminary data.</text>
</comment>
<proteinExistence type="predicted"/>
<reference evidence="1" key="1">
    <citation type="submission" date="2020-04" db="EMBL/GenBank/DDBJ databases">
        <title>A chromosome-scale assembly and high-density genetic map of the yellow drum (Nibea albiflora) genome.</title>
        <authorList>
            <person name="Xu D."/>
            <person name="Zhang W."/>
            <person name="Chen R."/>
            <person name="Tan P."/>
            <person name="Wang L."/>
            <person name="Song H."/>
            <person name="Tian L."/>
            <person name="Zhu Q."/>
            <person name="Wang B."/>
        </authorList>
    </citation>
    <scope>NUCLEOTIDE SEQUENCE</scope>
    <source>
        <strain evidence="1">ZJHYS-2018</strain>
    </source>
</reference>
<accession>A0ACB7FKL7</accession>
<sequence>MGPKKALTAEEGNDYKSLDFLSEEISIVKLQQKSILDLVEEMKALRNQNAKTSEQAKVIVIRNIKEMDKHK</sequence>
<dbReference type="EMBL" id="CM024798">
    <property type="protein sequence ID" value="KAG8014398.1"/>
    <property type="molecule type" value="Genomic_DNA"/>
</dbReference>
<organism evidence="1 2">
    <name type="scientific">Nibea albiflora</name>
    <name type="common">Yellow drum</name>
    <name type="synonym">Corvina albiflora</name>
    <dbReference type="NCBI Taxonomy" id="240163"/>
    <lineage>
        <taxon>Eukaryota</taxon>
        <taxon>Metazoa</taxon>
        <taxon>Chordata</taxon>
        <taxon>Craniata</taxon>
        <taxon>Vertebrata</taxon>
        <taxon>Euteleostomi</taxon>
        <taxon>Actinopterygii</taxon>
        <taxon>Neopterygii</taxon>
        <taxon>Teleostei</taxon>
        <taxon>Neoteleostei</taxon>
        <taxon>Acanthomorphata</taxon>
        <taxon>Eupercaria</taxon>
        <taxon>Sciaenidae</taxon>
        <taxon>Nibea</taxon>
    </lineage>
</organism>